<evidence type="ECO:0000313" key="3">
    <source>
        <dbReference type="Proteomes" id="UP000218439"/>
    </source>
</evidence>
<gene>
    <name evidence="2" type="ORF">CK621_01295</name>
</gene>
<keyword evidence="1" id="KW-0472">Membrane</keyword>
<dbReference type="EMBL" id="NSJE01000002">
    <property type="protein sequence ID" value="PAT44017.1"/>
    <property type="molecule type" value="Genomic_DNA"/>
</dbReference>
<accession>A0A2A2B1M1</accession>
<feature type="transmembrane region" description="Helical" evidence="1">
    <location>
        <begin position="243"/>
        <end position="264"/>
    </location>
</feature>
<comment type="caution">
    <text evidence="2">The sequence shown here is derived from an EMBL/GenBank/DDBJ whole genome shotgun (WGS) entry which is preliminary data.</text>
</comment>
<proteinExistence type="predicted"/>
<dbReference type="PANTHER" id="PTHR37314">
    <property type="entry name" value="SLR0142 PROTEIN"/>
    <property type="match status" value="1"/>
</dbReference>
<feature type="transmembrane region" description="Helical" evidence="1">
    <location>
        <begin position="177"/>
        <end position="204"/>
    </location>
</feature>
<reference evidence="2 3" key="1">
    <citation type="submission" date="2017-08" db="EMBL/GenBank/DDBJ databases">
        <title>WGS of Clinical strains of the CDC Group NO-1 linked to zoonotic infections in humans.</title>
        <authorList>
            <person name="Bernier A.-M."/>
            <person name="Bernard K."/>
        </authorList>
    </citation>
    <scope>NUCLEOTIDE SEQUENCE [LARGE SCALE GENOMIC DNA]</scope>
    <source>
        <strain evidence="2 3">NML120219</strain>
    </source>
</reference>
<name>A0A2A2B1M1_9BURK</name>
<evidence type="ECO:0000256" key="1">
    <source>
        <dbReference type="SAM" id="Phobius"/>
    </source>
</evidence>
<organism evidence="2 3">
    <name type="scientific">Vandammella animalimorsus</name>
    <dbReference type="NCBI Taxonomy" id="2029117"/>
    <lineage>
        <taxon>Bacteria</taxon>
        <taxon>Pseudomonadati</taxon>
        <taxon>Pseudomonadota</taxon>
        <taxon>Betaproteobacteria</taxon>
        <taxon>Burkholderiales</taxon>
        <taxon>Comamonadaceae</taxon>
        <taxon>Vandammella</taxon>
    </lineage>
</organism>
<protein>
    <recommendedName>
        <fullName evidence="4">DUF1275 domain-containing protein</fullName>
    </recommendedName>
</protein>
<sequence length="379" mass="41061">MFRIRIGPDRRPLAVHIVLAHALSPNPSCTRCDLALRGPLRRPGHGRAPTARQQNGSKCNVLWLCHGNTDPSQGAGPSWPGAGLFRGRPAAHNRCVRAHAARAARPFALLPTVKFRAYWRRARPLSGRTRTARNNLWLSLVLTFVAGAANAGGFLAVQQYTSHMTGIVAHMADSIALGAYHAALSGLGGLLSFIMGSACTAIMIGYARRHRLESEYAMPLLLEAALLMLFGALGARLQALPSLLFIPMTVVLLCFIMGLQNAVVSQLGGAQIRTTHVTGIVTDMGIELGRLLYWNRTDLGDEQRKVRANRRHLVMLGALLLCFFVGGVVGAVAFNTIGYVFTAALALILVTLATAPVLLDLRIAWRRWRSVRSSSSSPR</sequence>
<dbReference type="InterPro" id="IPR010699">
    <property type="entry name" value="DUF1275"/>
</dbReference>
<keyword evidence="1" id="KW-0812">Transmembrane</keyword>
<feature type="transmembrane region" description="Helical" evidence="1">
    <location>
        <begin position="313"/>
        <end position="333"/>
    </location>
</feature>
<evidence type="ECO:0008006" key="4">
    <source>
        <dbReference type="Google" id="ProtNLM"/>
    </source>
</evidence>
<evidence type="ECO:0000313" key="2">
    <source>
        <dbReference type="EMBL" id="PAT44017.1"/>
    </source>
</evidence>
<dbReference type="Proteomes" id="UP000218439">
    <property type="component" value="Unassembled WGS sequence"/>
</dbReference>
<feature type="transmembrane region" description="Helical" evidence="1">
    <location>
        <begin position="339"/>
        <end position="359"/>
    </location>
</feature>
<feature type="transmembrane region" description="Helical" evidence="1">
    <location>
        <begin position="216"/>
        <end position="237"/>
    </location>
</feature>
<feature type="transmembrane region" description="Helical" evidence="1">
    <location>
        <begin position="136"/>
        <end position="157"/>
    </location>
</feature>
<dbReference type="Pfam" id="PF06912">
    <property type="entry name" value="DUF1275"/>
    <property type="match status" value="1"/>
</dbReference>
<keyword evidence="1" id="KW-1133">Transmembrane helix</keyword>
<dbReference type="AlphaFoldDB" id="A0A2A2B1M1"/>
<dbReference type="PANTHER" id="PTHR37314:SF4">
    <property type="entry name" value="UPF0700 TRANSMEMBRANE PROTEIN YOAK"/>
    <property type="match status" value="1"/>
</dbReference>